<protein>
    <submittedName>
        <fullName evidence="5">DgyrCDS4031</fullName>
    </submittedName>
</protein>
<sequence length="523" mass="58132">MNIVKLLFVSICMALRMIYYIVRPLFAFYYEKKRQQIPDIDNDILRKPATELARMIREKEITSVELVTAFIRRIRQVNGALNAVVAYRFNDALAEAAEVDKLIESGNLSEKDLIENKPFLGVPTCLKECFAVKGMSWTSGNILRKNVKANFDAPVVTRLKQSGLIVLGVTNVSELCMWWETSNLVYGTTKNPYNTCRIVGGSSGGEACIVSAAGAVVGLGSDIGGSIRMPAFFNGIYGHKPTNAIVNNDGQVPIATKGGKDFLSTGPFCRYASDLIPMMKVMADPDKIGLLKLDEDVDVRKLRFFYMEEAEGSVTTLPVHPNVRQGLKRVIDHFSNIGAEVHRVSLPEFQDCVNLWFAGMSESGEEPFVAQLAEESKNWNLYEEIARVVLRLPRHTIPALLLAFLEKFPMPKNMAKKFQDRAKKLKSDMLKLLGKDGVFVFPTHPTPALYHNEPLLVPFNWAYTGVFNVLGLPACNIPLGLSSTSRVPIGVQIVTAPHMDRLSLAIANYLEQESIAGWTEPNK</sequence>
<keyword evidence="3" id="KW-1133">Transmembrane helix</keyword>
<proteinExistence type="inferred from homology"/>
<feature type="transmembrane region" description="Helical" evidence="3">
    <location>
        <begin position="6"/>
        <end position="30"/>
    </location>
</feature>
<gene>
    <name evidence="5" type="ORF">DGYR_LOCUS3795</name>
</gene>
<evidence type="ECO:0000256" key="2">
    <source>
        <dbReference type="PIRSR" id="PIRSR001221-1"/>
    </source>
</evidence>
<dbReference type="EMBL" id="CAJFCJ010000005">
    <property type="protein sequence ID" value="CAD5115009.1"/>
    <property type="molecule type" value="Genomic_DNA"/>
</dbReference>
<dbReference type="PANTHER" id="PTHR43372:SF4">
    <property type="entry name" value="FATTY-ACID AMIDE HYDROLASE 2"/>
    <property type="match status" value="1"/>
</dbReference>
<evidence type="ECO:0000256" key="3">
    <source>
        <dbReference type="SAM" id="Phobius"/>
    </source>
</evidence>
<dbReference type="Gene3D" id="3.90.1300.10">
    <property type="entry name" value="Amidase signature (AS) domain"/>
    <property type="match status" value="1"/>
</dbReference>
<dbReference type="Pfam" id="PF01425">
    <property type="entry name" value="Amidase"/>
    <property type="match status" value="1"/>
</dbReference>
<comment type="similarity">
    <text evidence="1">Belongs to the amidase family.</text>
</comment>
<evidence type="ECO:0000313" key="6">
    <source>
        <dbReference type="Proteomes" id="UP000549394"/>
    </source>
</evidence>
<keyword evidence="3" id="KW-0472">Membrane</keyword>
<feature type="domain" description="Amidase" evidence="4">
    <location>
        <begin position="65"/>
        <end position="501"/>
    </location>
</feature>
<dbReference type="SUPFAM" id="SSF75304">
    <property type="entry name" value="Amidase signature (AS) enzymes"/>
    <property type="match status" value="1"/>
</dbReference>
<feature type="active site" description="Acyl-ester intermediate" evidence="2">
    <location>
        <position position="226"/>
    </location>
</feature>
<dbReference type="PIRSF" id="PIRSF001221">
    <property type="entry name" value="Amidase_fungi"/>
    <property type="match status" value="1"/>
</dbReference>
<feature type="active site" description="Charge relay system" evidence="2">
    <location>
        <position position="202"/>
    </location>
</feature>
<dbReference type="InterPro" id="IPR036928">
    <property type="entry name" value="AS_sf"/>
</dbReference>
<dbReference type="PROSITE" id="PS00571">
    <property type="entry name" value="AMIDASES"/>
    <property type="match status" value="1"/>
</dbReference>
<dbReference type="OrthoDB" id="6428749at2759"/>
<name>A0A7I8VFQ0_9ANNE</name>
<evidence type="ECO:0000313" key="5">
    <source>
        <dbReference type="EMBL" id="CAD5115009.1"/>
    </source>
</evidence>
<feature type="active site" description="Charge relay system" evidence="2">
    <location>
        <position position="127"/>
    </location>
</feature>
<reference evidence="5 6" key="1">
    <citation type="submission" date="2020-08" db="EMBL/GenBank/DDBJ databases">
        <authorList>
            <person name="Hejnol A."/>
        </authorList>
    </citation>
    <scope>NUCLEOTIDE SEQUENCE [LARGE SCALE GENOMIC DNA]</scope>
</reference>
<evidence type="ECO:0000259" key="4">
    <source>
        <dbReference type="Pfam" id="PF01425"/>
    </source>
</evidence>
<dbReference type="InterPro" id="IPR020556">
    <property type="entry name" value="Amidase_CS"/>
</dbReference>
<comment type="caution">
    <text evidence="5">The sequence shown here is derived from an EMBL/GenBank/DDBJ whole genome shotgun (WGS) entry which is preliminary data.</text>
</comment>
<accession>A0A7I8VFQ0</accession>
<dbReference type="PANTHER" id="PTHR43372">
    <property type="entry name" value="FATTY-ACID AMIDE HYDROLASE"/>
    <property type="match status" value="1"/>
</dbReference>
<dbReference type="Proteomes" id="UP000549394">
    <property type="component" value="Unassembled WGS sequence"/>
</dbReference>
<evidence type="ECO:0000256" key="1">
    <source>
        <dbReference type="ARBA" id="ARBA00009199"/>
    </source>
</evidence>
<keyword evidence="6" id="KW-1185">Reference proteome</keyword>
<dbReference type="AlphaFoldDB" id="A0A7I8VFQ0"/>
<dbReference type="GO" id="GO:0012505">
    <property type="term" value="C:endomembrane system"/>
    <property type="evidence" value="ECO:0007669"/>
    <property type="project" value="TreeGrafter"/>
</dbReference>
<keyword evidence="3" id="KW-0812">Transmembrane</keyword>
<dbReference type="InterPro" id="IPR052739">
    <property type="entry name" value="FAAH2"/>
</dbReference>
<dbReference type="InterPro" id="IPR023631">
    <property type="entry name" value="Amidase_dom"/>
</dbReference>
<organism evidence="5 6">
    <name type="scientific">Dimorphilus gyrociliatus</name>
    <dbReference type="NCBI Taxonomy" id="2664684"/>
    <lineage>
        <taxon>Eukaryota</taxon>
        <taxon>Metazoa</taxon>
        <taxon>Spiralia</taxon>
        <taxon>Lophotrochozoa</taxon>
        <taxon>Annelida</taxon>
        <taxon>Polychaeta</taxon>
        <taxon>Polychaeta incertae sedis</taxon>
        <taxon>Dinophilidae</taxon>
        <taxon>Dimorphilus</taxon>
    </lineage>
</organism>